<feature type="non-terminal residue" evidence="2">
    <location>
        <position position="846"/>
    </location>
</feature>
<feature type="region of interest" description="Disordered" evidence="1">
    <location>
        <begin position="246"/>
        <end position="268"/>
    </location>
</feature>
<feature type="compositionally biased region" description="Low complexity" evidence="1">
    <location>
        <begin position="259"/>
        <end position="268"/>
    </location>
</feature>
<proteinExistence type="predicted"/>
<reference evidence="2" key="1">
    <citation type="journal article" date="2021" name="Proc. Natl. Acad. Sci. U.S.A.">
        <title>Three genomes in the algal genus Volvox reveal the fate of a haploid sex-determining region after a transition to homothallism.</title>
        <authorList>
            <person name="Yamamoto K."/>
            <person name="Hamaji T."/>
            <person name="Kawai-Toyooka H."/>
            <person name="Matsuzaki R."/>
            <person name="Takahashi F."/>
            <person name="Nishimura Y."/>
            <person name="Kawachi M."/>
            <person name="Noguchi H."/>
            <person name="Minakuchi Y."/>
            <person name="Umen J.G."/>
            <person name="Toyoda A."/>
            <person name="Nozaki H."/>
        </authorList>
    </citation>
    <scope>NUCLEOTIDE SEQUENCE</scope>
    <source>
        <strain evidence="2">NIES-3785</strain>
    </source>
</reference>
<dbReference type="EMBL" id="BNCQ01000051">
    <property type="protein sequence ID" value="GIM13731.1"/>
    <property type="molecule type" value="Genomic_DNA"/>
</dbReference>
<feature type="compositionally biased region" description="Polar residues" evidence="1">
    <location>
        <begin position="397"/>
        <end position="409"/>
    </location>
</feature>
<feature type="region of interest" description="Disordered" evidence="1">
    <location>
        <begin position="387"/>
        <end position="410"/>
    </location>
</feature>
<feature type="region of interest" description="Disordered" evidence="1">
    <location>
        <begin position="660"/>
        <end position="719"/>
    </location>
</feature>
<feature type="compositionally biased region" description="Low complexity" evidence="1">
    <location>
        <begin position="678"/>
        <end position="694"/>
    </location>
</feature>
<feature type="compositionally biased region" description="Polar residues" evidence="1">
    <location>
        <begin position="133"/>
        <end position="151"/>
    </location>
</feature>
<feature type="compositionally biased region" description="Pro residues" evidence="1">
    <location>
        <begin position="661"/>
        <end position="677"/>
    </location>
</feature>
<evidence type="ECO:0000313" key="2">
    <source>
        <dbReference type="EMBL" id="GIM13731.1"/>
    </source>
</evidence>
<evidence type="ECO:0000256" key="1">
    <source>
        <dbReference type="SAM" id="MobiDB-lite"/>
    </source>
</evidence>
<protein>
    <submittedName>
        <fullName evidence="2">Uncharacterized protein</fullName>
    </submittedName>
</protein>
<evidence type="ECO:0000313" key="3">
    <source>
        <dbReference type="Proteomes" id="UP000722791"/>
    </source>
</evidence>
<feature type="non-terminal residue" evidence="2">
    <location>
        <position position="1"/>
    </location>
</feature>
<organism evidence="2 3">
    <name type="scientific">Volvox reticuliferus</name>
    <dbReference type="NCBI Taxonomy" id="1737510"/>
    <lineage>
        <taxon>Eukaryota</taxon>
        <taxon>Viridiplantae</taxon>
        <taxon>Chlorophyta</taxon>
        <taxon>core chlorophytes</taxon>
        <taxon>Chlorophyceae</taxon>
        <taxon>CS clade</taxon>
        <taxon>Chlamydomonadales</taxon>
        <taxon>Volvocaceae</taxon>
        <taxon>Volvox</taxon>
    </lineage>
</organism>
<dbReference type="AlphaFoldDB" id="A0A8J4GUZ6"/>
<name>A0A8J4GUZ6_9CHLO</name>
<gene>
    <name evidence="2" type="ORF">Vretimale_16758</name>
</gene>
<dbReference type="Proteomes" id="UP000722791">
    <property type="component" value="Unassembled WGS sequence"/>
</dbReference>
<accession>A0A8J4GUZ6</accession>
<comment type="caution">
    <text evidence="2">The sequence shown here is derived from an EMBL/GenBank/DDBJ whole genome shotgun (WGS) entry which is preliminary data.</text>
</comment>
<sequence>DHAFAAAMAARNRVVGGGVNVGAGGNGAAGTSTAGEDTSATALAWRRWWHQLQRSVSTQGEGVGVSEASGATMAASRQESVAGATYAKLPMPPTSAASSGGQLFQSAFPAPAVIVDPTKVGGAAQAVLADSPTRTCRGTASPETHVGIQSGNNGGRDKGASTCPTLDPRKHGPMGHFLVEGGGILTIATAALLGVLEDPGALSTCPQLVRQVLLLEPYVSHALYDSSGGGDGGAAAAGAASRGASQPTAAGWKAGSGKPRAQPKSKAAAARALTDAAGGLDPASANVAAVGAVAAAAPAVDDLGTIDVREHISRAKDLLRRLLAETVMLGMGIILGAGSGEPFAWTDNAAEAADADATGGGGGGGGGGGSSWAAASTSALTDMATAPGAEGDVENQGAGQTATGPASEQTVRRDGAALALVYRRAMSMYRWLRGHLLERENRVLEAQESYLQCLGALPAAGSQAIALTGNGGAHSGHDTAQTGLCTTTRTGYDMLEDRWSLGAAAASNQRRRFGTNLDSACGGGGIWPGCWSLPGCSILQPPTAAAVQVRVRALEVFRTMASAEQLVASGEYEQAVMTLRDVAFPQRPLLLAVGSGVASAAASAAPDVEDLPSSAAAQAADAEASGDGSPFAAITAARNQARVQVRAVQLLKEALMGLLQPRPPQTQSPPPPPPPAQTPQQTQQAQEQRQSLRPDGPLAQRDMGPLPAAASVPDATPPGSAVVAAPAAVAAAADAPPRPAAAVEAAAVKTGTGGAYLPVLTAGKACEGAADDAAAMDIDQIPHVQGGNDAPISRAEVVVVPDALMGEAPVAAVAASNAAVAEAVAAAAAEARAAAAEQERVMRAAQ</sequence>
<feature type="region of interest" description="Disordered" evidence="1">
    <location>
        <begin position="133"/>
        <end position="159"/>
    </location>
</feature>